<evidence type="ECO:0000313" key="3">
    <source>
        <dbReference type="EMBL" id="MDY7231277.1"/>
    </source>
</evidence>
<dbReference type="RefSeq" id="WP_321549991.1">
    <property type="nucleotide sequence ID" value="NZ_JAXIVS010000014.1"/>
</dbReference>
<protein>
    <recommendedName>
        <fullName evidence="5">Lipoprotein</fullName>
    </recommendedName>
</protein>
<gene>
    <name evidence="3" type="ORF">SYV04_33110</name>
</gene>
<feature type="region of interest" description="Disordered" evidence="1">
    <location>
        <begin position="39"/>
        <end position="65"/>
    </location>
</feature>
<reference evidence="3 4" key="1">
    <citation type="submission" date="2023-12" db="EMBL/GenBank/DDBJ databases">
        <title>the genome sequence of Hyalangium sp. s54d21.</title>
        <authorList>
            <person name="Zhang X."/>
        </authorList>
    </citation>
    <scope>NUCLEOTIDE SEQUENCE [LARGE SCALE GENOMIC DNA]</scope>
    <source>
        <strain evidence="4">s54d21</strain>
    </source>
</reference>
<accession>A0ABU5HDS0</accession>
<proteinExistence type="predicted"/>
<dbReference type="EMBL" id="JAXIVS010000014">
    <property type="protein sequence ID" value="MDY7231277.1"/>
    <property type="molecule type" value="Genomic_DNA"/>
</dbReference>
<feature type="signal peptide" evidence="2">
    <location>
        <begin position="1"/>
        <end position="18"/>
    </location>
</feature>
<name>A0ABU5HDS0_9BACT</name>
<organism evidence="3 4">
    <name type="scientific">Hyalangium rubrum</name>
    <dbReference type="NCBI Taxonomy" id="3103134"/>
    <lineage>
        <taxon>Bacteria</taxon>
        <taxon>Pseudomonadati</taxon>
        <taxon>Myxococcota</taxon>
        <taxon>Myxococcia</taxon>
        <taxon>Myxococcales</taxon>
        <taxon>Cystobacterineae</taxon>
        <taxon>Archangiaceae</taxon>
        <taxon>Hyalangium</taxon>
    </lineage>
</organism>
<evidence type="ECO:0008006" key="5">
    <source>
        <dbReference type="Google" id="ProtNLM"/>
    </source>
</evidence>
<feature type="compositionally biased region" description="Basic and acidic residues" evidence="1">
    <location>
        <begin position="80"/>
        <end position="92"/>
    </location>
</feature>
<sequence>MRRWILAGALALGMSAVAGEGKRGECPVPAADDATVGVSAGAGGAADVEPGPWAHVDKSPQPGDVRQRLYGQVSHELGLDRDRSGAPLRRGEALGGGGKAGGEEYACAEALSSQEHVTLVSGTLSFASGNVLSIDVPGQGPMKLLADEGTCAVQARRVRSIESLQEGTEVRASYVLKDGASVARVVRAEPERPQR</sequence>
<keyword evidence="2" id="KW-0732">Signal</keyword>
<dbReference type="Proteomes" id="UP001291309">
    <property type="component" value="Unassembled WGS sequence"/>
</dbReference>
<feature type="region of interest" description="Disordered" evidence="1">
    <location>
        <begin position="80"/>
        <end position="99"/>
    </location>
</feature>
<evidence type="ECO:0000256" key="2">
    <source>
        <dbReference type="SAM" id="SignalP"/>
    </source>
</evidence>
<evidence type="ECO:0000313" key="4">
    <source>
        <dbReference type="Proteomes" id="UP001291309"/>
    </source>
</evidence>
<evidence type="ECO:0000256" key="1">
    <source>
        <dbReference type="SAM" id="MobiDB-lite"/>
    </source>
</evidence>
<comment type="caution">
    <text evidence="3">The sequence shown here is derived from an EMBL/GenBank/DDBJ whole genome shotgun (WGS) entry which is preliminary data.</text>
</comment>
<feature type="chain" id="PRO_5046158540" description="Lipoprotein" evidence="2">
    <location>
        <begin position="19"/>
        <end position="195"/>
    </location>
</feature>
<keyword evidence="4" id="KW-1185">Reference proteome</keyword>